<evidence type="ECO:0000313" key="3">
    <source>
        <dbReference type="EMBL" id="SHO64462.1"/>
    </source>
</evidence>
<dbReference type="SUPFAM" id="SSF53756">
    <property type="entry name" value="UDP-Glycosyltransferase/glycogen phosphorylase"/>
    <property type="match status" value="1"/>
</dbReference>
<dbReference type="RefSeq" id="WP_073573066.1">
    <property type="nucleotide sequence ID" value="NZ_FRXN01000005.1"/>
</dbReference>
<sequence length="383" mass="43816">MHIGFLTPEYPHERVQYSAGIGTSLKNLIDSLIKLDCRVSVFVYNQPFFDFIEEDRITLHLISNQNKGAFGWYKNRKDINKYVQYFITTEKIDILEVPDWTGISAFMKFSCPVVMRLHGSDGFFCYLEQRKQKIKNWFLEKKALSSSDALISPNKFTLDTTRSVFGLSDHQKVKIINLGLDLSFFNDPEFESFEPFTICCIGTIIRKKGVFTLPSIFEEVIRLLPNVRFFFIGNDSPDVFSGSESTWSLLEKEFSQPVLEKVTYLGKIDYSEVSSHLKKANLCVFPSKAETTGMVTLEAMAMGKAVITSNEDWSAEIIENGVNGFRLDPTDYLNFAKVAVEILSDREMAIQLGKEARKIIEEEFDALITASKNKSFYLELKRL</sequence>
<accession>A0A1M7ZI09</accession>
<keyword evidence="4" id="KW-1185">Reference proteome</keyword>
<feature type="domain" description="Glycosyl transferase family 1" evidence="1">
    <location>
        <begin position="194"/>
        <end position="358"/>
    </location>
</feature>
<dbReference type="STRING" id="1073327.SAMN04488108_3467"/>
<dbReference type="InterPro" id="IPR028098">
    <property type="entry name" value="Glyco_trans_4-like_N"/>
</dbReference>
<dbReference type="Pfam" id="PF00534">
    <property type="entry name" value="Glycos_transf_1"/>
    <property type="match status" value="1"/>
</dbReference>
<gene>
    <name evidence="3" type="ORF">SAMN04488108_3467</name>
</gene>
<organism evidence="3 4">
    <name type="scientific">Algoriphagus zhangzhouensis</name>
    <dbReference type="NCBI Taxonomy" id="1073327"/>
    <lineage>
        <taxon>Bacteria</taxon>
        <taxon>Pseudomonadati</taxon>
        <taxon>Bacteroidota</taxon>
        <taxon>Cytophagia</taxon>
        <taxon>Cytophagales</taxon>
        <taxon>Cyclobacteriaceae</taxon>
        <taxon>Algoriphagus</taxon>
    </lineage>
</organism>
<dbReference type="Gene3D" id="3.40.50.2000">
    <property type="entry name" value="Glycogen Phosphorylase B"/>
    <property type="match status" value="2"/>
</dbReference>
<evidence type="ECO:0000259" key="2">
    <source>
        <dbReference type="Pfam" id="PF13439"/>
    </source>
</evidence>
<evidence type="ECO:0000259" key="1">
    <source>
        <dbReference type="Pfam" id="PF00534"/>
    </source>
</evidence>
<dbReference type="PANTHER" id="PTHR45947:SF14">
    <property type="entry name" value="SLL1723 PROTEIN"/>
    <property type="match status" value="1"/>
</dbReference>
<dbReference type="OrthoDB" id="502646at2"/>
<reference evidence="4" key="1">
    <citation type="submission" date="2016-12" db="EMBL/GenBank/DDBJ databases">
        <authorList>
            <person name="Varghese N."/>
            <person name="Submissions S."/>
        </authorList>
    </citation>
    <scope>NUCLEOTIDE SEQUENCE [LARGE SCALE GENOMIC DNA]</scope>
    <source>
        <strain evidence="4">DSM 25035</strain>
    </source>
</reference>
<evidence type="ECO:0000313" key="4">
    <source>
        <dbReference type="Proteomes" id="UP000184609"/>
    </source>
</evidence>
<dbReference type="Pfam" id="PF13439">
    <property type="entry name" value="Glyco_transf_4"/>
    <property type="match status" value="1"/>
</dbReference>
<dbReference type="GO" id="GO:0016757">
    <property type="term" value="F:glycosyltransferase activity"/>
    <property type="evidence" value="ECO:0007669"/>
    <property type="project" value="InterPro"/>
</dbReference>
<dbReference type="Proteomes" id="UP000184609">
    <property type="component" value="Unassembled WGS sequence"/>
</dbReference>
<keyword evidence="3" id="KW-0808">Transferase</keyword>
<name>A0A1M7ZI09_9BACT</name>
<dbReference type="EMBL" id="FRXN01000005">
    <property type="protein sequence ID" value="SHO64462.1"/>
    <property type="molecule type" value="Genomic_DNA"/>
</dbReference>
<dbReference type="CDD" id="cd03801">
    <property type="entry name" value="GT4_PimA-like"/>
    <property type="match status" value="1"/>
</dbReference>
<dbReference type="AlphaFoldDB" id="A0A1M7ZI09"/>
<dbReference type="InterPro" id="IPR001296">
    <property type="entry name" value="Glyco_trans_1"/>
</dbReference>
<dbReference type="InterPro" id="IPR050194">
    <property type="entry name" value="Glycosyltransferase_grp1"/>
</dbReference>
<proteinExistence type="predicted"/>
<dbReference type="PANTHER" id="PTHR45947">
    <property type="entry name" value="SULFOQUINOVOSYL TRANSFERASE SQD2"/>
    <property type="match status" value="1"/>
</dbReference>
<feature type="domain" description="Glycosyltransferase subfamily 4-like N-terminal" evidence="2">
    <location>
        <begin position="20"/>
        <end position="183"/>
    </location>
</feature>
<protein>
    <submittedName>
        <fullName evidence="3">Glycosyltransferase involved in cell wall bisynthesis</fullName>
    </submittedName>
</protein>